<keyword evidence="3 7" id="KW-1133">Transmembrane helix</keyword>
<dbReference type="PANTHER" id="PTHR33048">
    <property type="entry name" value="PTH11-LIKE INTEGRAL MEMBRANE PROTEIN (AFU_ORTHOLOGUE AFUA_5G11245)"/>
    <property type="match status" value="1"/>
</dbReference>
<feature type="transmembrane region" description="Helical" evidence="7">
    <location>
        <begin position="143"/>
        <end position="163"/>
    </location>
</feature>
<evidence type="ECO:0000256" key="2">
    <source>
        <dbReference type="ARBA" id="ARBA00022692"/>
    </source>
</evidence>
<feature type="transmembrane region" description="Helical" evidence="7">
    <location>
        <begin position="192"/>
        <end position="210"/>
    </location>
</feature>
<feature type="domain" description="Rhodopsin" evidence="8">
    <location>
        <begin position="40"/>
        <end position="287"/>
    </location>
</feature>
<evidence type="ECO:0000256" key="7">
    <source>
        <dbReference type="SAM" id="Phobius"/>
    </source>
</evidence>
<dbReference type="Proteomes" id="UP000573603">
    <property type="component" value="Unassembled WGS sequence"/>
</dbReference>
<dbReference type="AlphaFoldDB" id="A0A8H4YX89"/>
<comment type="subcellular location">
    <subcellularLocation>
        <location evidence="1">Membrane</location>
        <topology evidence="1">Multi-pass membrane protein</topology>
    </subcellularLocation>
</comment>
<proteinExistence type="inferred from homology"/>
<keyword evidence="4 7" id="KW-0472">Membrane</keyword>
<protein>
    <recommendedName>
        <fullName evidence="8">Rhodopsin domain-containing protein</fullName>
    </recommendedName>
</protein>
<organism evidence="9 10">
    <name type="scientific">Fusarium anthophilum</name>
    <dbReference type="NCBI Taxonomy" id="48485"/>
    <lineage>
        <taxon>Eukaryota</taxon>
        <taxon>Fungi</taxon>
        <taxon>Dikarya</taxon>
        <taxon>Ascomycota</taxon>
        <taxon>Pezizomycotina</taxon>
        <taxon>Sordariomycetes</taxon>
        <taxon>Hypocreomycetidae</taxon>
        <taxon>Hypocreales</taxon>
        <taxon>Nectriaceae</taxon>
        <taxon>Fusarium</taxon>
        <taxon>Fusarium fujikuroi species complex</taxon>
    </lineage>
</organism>
<feature type="transmembrane region" description="Helical" evidence="7">
    <location>
        <begin position="20"/>
        <end position="44"/>
    </location>
</feature>
<feature type="transmembrane region" description="Helical" evidence="7">
    <location>
        <begin position="222"/>
        <end position="244"/>
    </location>
</feature>
<comment type="caution">
    <text evidence="9">The sequence shown here is derived from an EMBL/GenBank/DDBJ whole genome shotgun (WGS) entry which is preliminary data.</text>
</comment>
<dbReference type="PANTHER" id="PTHR33048:SF47">
    <property type="entry name" value="INTEGRAL MEMBRANE PROTEIN-RELATED"/>
    <property type="match status" value="1"/>
</dbReference>
<dbReference type="InterPro" id="IPR049326">
    <property type="entry name" value="Rhodopsin_dom_fungi"/>
</dbReference>
<keyword evidence="10" id="KW-1185">Reference proteome</keyword>
<feature type="region of interest" description="Disordered" evidence="6">
    <location>
        <begin position="308"/>
        <end position="337"/>
    </location>
</feature>
<feature type="transmembrane region" description="Helical" evidence="7">
    <location>
        <begin position="56"/>
        <end position="82"/>
    </location>
</feature>
<evidence type="ECO:0000256" key="4">
    <source>
        <dbReference type="ARBA" id="ARBA00023136"/>
    </source>
</evidence>
<feature type="compositionally biased region" description="Basic and acidic residues" evidence="6">
    <location>
        <begin position="317"/>
        <end position="337"/>
    </location>
</feature>
<evidence type="ECO:0000256" key="5">
    <source>
        <dbReference type="ARBA" id="ARBA00038359"/>
    </source>
</evidence>
<dbReference type="Pfam" id="PF20684">
    <property type="entry name" value="Fung_rhodopsin"/>
    <property type="match status" value="1"/>
</dbReference>
<evidence type="ECO:0000313" key="9">
    <source>
        <dbReference type="EMBL" id="KAF5235705.1"/>
    </source>
</evidence>
<evidence type="ECO:0000256" key="1">
    <source>
        <dbReference type="ARBA" id="ARBA00004141"/>
    </source>
</evidence>
<gene>
    <name evidence="9" type="ORF">FANTH_11584</name>
</gene>
<accession>A0A8H4YX89</accession>
<reference evidence="9 10" key="1">
    <citation type="journal article" date="2020" name="BMC Genomics">
        <title>Correction to: Identification and distribution of gene clusters required for synthesis of sphingolipid metabolism inhibitors in diverse species of the filamentous fungus Fusarium.</title>
        <authorList>
            <person name="Kim H.S."/>
            <person name="Lohmar J.M."/>
            <person name="Busman M."/>
            <person name="Brown D.W."/>
            <person name="Naumann T.A."/>
            <person name="Divon H.H."/>
            <person name="Lysoe E."/>
            <person name="Uhlig S."/>
            <person name="Proctor R.H."/>
        </authorList>
    </citation>
    <scope>NUCLEOTIDE SEQUENCE [LARGE SCALE GENOMIC DNA]</scope>
    <source>
        <strain evidence="9 10">NRRL 25214</strain>
    </source>
</reference>
<keyword evidence="2 7" id="KW-0812">Transmembrane</keyword>
<comment type="similarity">
    <text evidence="5">Belongs to the SAT4 family.</text>
</comment>
<name>A0A8H4YX89_9HYPO</name>
<feature type="transmembrane region" description="Helical" evidence="7">
    <location>
        <begin position="113"/>
        <end position="131"/>
    </location>
</feature>
<dbReference type="InterPro" id="IPR052337">
    <property type="entry name" value="SAT4-like"/>
</dbReference>
<evidence type="ECO:0000259" key="8">
    <source>
        <dbReference type="Pfam" id="PF20684"/>
    </source>
</evidence>
<evidence type="ECO:0000256" key="3">
    <source>
        <dbReference type="ARBA" id="ARBA00022989"/>
    </source>
</evidence>
<dbReference type="GO" id="GO:0016020">
    <property type="term" value="C:membrane"/>
    <property type="evidence" value="ECO:0007669"/>
    <property type="project" value="UniProtKB-SubCell"/>
</dbReference>
<evidence type="ECO:0000256" key="6">
    <source>
        <dbReference type="SAM" id="MobiDB-lite"/>
    </source>
</evidence>
<evidence type="ECO:0000313" key="10">
    <source>
        <dbReference type="Proteomes" id="UP000573603"/>
    </source>
</evidence>
<dbReference type="EMBL" id="JABEVY010000343">
    <property type="protein sequence ID" value="KAF5235705.1"/>
    <property type="molecule type" value="Genomic_DNA"/>
</dbReference>
<sequence>MSGNNSAPSLPPEVLNHNEGPSLIIVSAVSIPFALGVVAIRVWARHRKRMALERDDFMILLSLPLLWATAGVAIASVTYGGVGKPLAVNMMQDPNRLGRAQLLSLKCLVLTEFVYGTVLCTIKVGILLMYYRIFPTKSMRIGGYILGGMTFSWWIGIIFASIFQCSPVDKAWKPFMKGGTCLDKNRFFIGNSIPNIVMDAMIIALPVFEVSKVQVPRSQKIAIAGIFLLGGLIVIISCIRLKYIVALLQAGQEADFTKLISTPWIWTVIEPSVGLLCACLPTMQPLLYVLFGRFITKTTQDRSKEGIITIGGSGQKSTDRQKGPVKDGPFRRLHDNDSAEEPVLWPETYHNQHNTTVEHSKGVAVDEIPLGTIAVKKDIHWEES</sequence>
<feature type="transmembrane region" description="Helical" evidence="7">
    <location>
        <begin position="264"/>
        <end position="291"/>
    </location>
</feature>